<organism evidence="2 3">
    <name type="scientific">Iphiclides podalirius</name>
    <name type="common">scarce swallowtail</name>
    <dbReference type="NCBI Taxonomy" id="110791"/>
    <lineage>
        <taxon>Eukaryota</taxon>
        <taxon>Metazoa</taxon>
        <taxon>Ecdysozoa</taxon>
        <taxon>Arthropoda</taxon>
        <taxon>Hexapoda</taxon>
        <taxon>Insecta</taxon>
        <taxon>Pterygota</taxon>
        <taxon>Neoptera</taxon>
        <taxon>Endopterygota</taxon>
        <taxon>Lepidoptera</taxon>
        <taxon>Glossata</taxon>
        <taxon>Ditrysia</taxon>
        <taxon>Papilionoidea</taxon>
        <taxon>Papilionidae</taxon>
        <taxon>Papilioninae</taxon>
        <taxon>Iphiclides</taxon>
    </lineage>
</organism>
<feature type="non-terminal residue" evidence="2">
    <location>
        <position position="166"/>
    </location>
</feature>
<feature type="coiled-coil region" evidence="1">
    <location>
        <begin position="35"/>
        <end position="69"/>
    </location>
</feature>
<gene>
    <name evidence="2" type="ORF">IPOD504_LOCUS15158</name>
</gene>
<keyword evidence="1" id="KW-0175">Coiled coil</keyword>
<evidence type="ECO:0000313" key="2">
    <source>
        <dbReference type="EMBL" id="CAH2071520.1"/>
    </source>
</evidence>
<dbReference type="Gene3D" id="1.10.287.450">
    <property type="entry name" value="Helix hairpin bin"/>
    <property type="match status" value="1"/>
</dbReference>
<name>A0ABN8J1L3_9NEOP</name>
<dbReference type="EMBL" id="OW152818">
    <property type="protein sequence ID" value="CAH2071520.1"/>
    <property type="molecule type" value="Genomic_DNA"/>
</dbReference>
<accession>A0ABN8J1L3</accession>
<proteinExistence type="predicted"/>
<evidence type="ECO:0000313" key="3">
    <source>
        <dbReference type="Proteomes" id="UP000837857"/>
    </source>
</evidence>
<reference evidence="2" key="1">
    <citation type="submission" date="2022-03" db="EMBL/GenBank/DDBJ databases">
        <authorList>
            <person name="Martin H S."/>
        </authorList>
    </citation>
    <scope>NUCLEOTIDE SEQUENCE</scope>
</reference>
<evidence type="ECO:0000256" key="1">
    <source>
        <dbReference type="SAM" id="Coils"/>
    </source>
</evidence>
<dbReference type="Proteomes" id="UP000837857">
    <property type="component" value="Chromosome 6"/>
</dbReference>
<protein>
    <submittedName>
        <fullName evidence="2">Uncharacterized protein</fullName>
    </submittedName>
</protein>
<keyword evidence="3" id="KW-1185">Reference proteome</keyword>
<sequence length="166" mass="19505">MCKKYIFPVKLKLILKEASKDIFFRKVTQPLLKTIKELQSIEKELRHSLKEKDEEIEKYKEEGAKIRKHWRTITFNEEEYLKKIQENGAICKDIPASLLEIKEEKTNSCDVNHKSADINKNPIKEEPQTSDIITIPTIEIKQEIKREASQSSSINLVRKKQKKLNL</sequence>